<name>A0A1S3V456_VIGRR</name>
<keyword evidence="1" id="KW-0812">Transmembrane</keyword>
<evidence type="ECO:0000313" key="2">
    <source>
        <dbReference type="Proteomes" id="UP000087766"/>
    </source>
</evidence>
<dbReference type="RefSeq" id="XP_014513075.1">
    <property type="nucleotide sequence ID" value="XM_014657589.2"/>
</dbReference>
<reference evidence="2" key="1">
    <citation type="journal article" date="2014" name="Nat. Commun.">
        <title>Genome sequence of mungbean and insights into evolution within Vigna species.</title>
        <authorList>
            <person name="Kang Y.J."/>
            <person name="Kim S.K."/>
            <person name="Kim M.Y."/>
            <person name="Lestari P."/>
            <person name="Kim K.H."/>
            <person name="Ha B.K."/>
            <person name="Jun T.H."/>
            <person name="Hwang W.J."/>
            <person name="Lee T."/>
            <person name="Lee J."/>
            <person name="Shim S."/>
            <person name="Yoon M.Y."/>
            <person name="Jang Y.E."/>
            <person name="Han K.S."/>
            <person name="Taeprayoon P."/>
            <person name="Yoon N."/>
            <person name="Somta P."/>
            <person name="Tanya P."/>
            <person name="Kim K.S."/>
            <person name="Gwag J.G."/>
            <person name="Moon J.K."/>
            <person name="Lee Y.H."/>
            <person name="Park B.S."/>
            <person name="Bombarely A."/>
            <person name="Doyle J.J."/>
            <person name="Jackson S.A."/>
            <person name="Schafleitner R."/>
            <person name="Srinives P."/>
            <person name="Varshney R.K."/>
            <person name="Lee S.H."/>
        </authorList>
    </citation>
    <scope>NUCLEOTIDE SEQUENCE [LARGE SCALE GENOMIC DNA]</scope>
    <source>
        <strain evidence="2">cv. VC1973A</strain>
    </source>
</reference>
<keyword evidence="1" id="KW-0472">Membrane</keyword>
<dbReference type="GeneID" id="106771594"/>
<feature type="transmembrane region" description="Helical" evidence="1">
    <location>
        <begin position="9"/>
        <end position="28"/>
    </location>
</feature>
<sequence>MQILLDSRFLVYLLLIVFFLGAFIWLFICNLTRPTGIEGSFLADDEGELNAVEAEIRAGGITNSFNIKKKGKQNFEKAKIICNGSNGTENSEQNYLLSILFQVIAYLFGGGTYHGDKNK</sequence>
<dbReference type="OrthoDB" id="1370629at2759"/>
<dbReference type="KEGG" id="vra:106771594"/>
<protein>
    <submittedName>
        <fullName evidence="3">Uncharacterized protein LOC106771594</fullName>
    </submittedName>
</protein>
<organism evidence="2 3">
    <name type="scientific">Vigna radiata var. radiata</name>
    <name type="common">Mung bean</name>
    <name type="synonym">Phaseolus aureus</name>
    <dbReference type="NCBI Taxonomy" id="3916"/>
    <lineage>
        <taxon>Eukaryota</taxon>
        <taxon>Viridiplantae</taxon>
        <taxon>Streptophyta</taxon>
        <taxon>Embryophyta</taxon>
        <taxon>Tracheophyta</taxon>
        <taxon>Spermatophyta</taxon>
        <taxon>Magnoliopsida</taxon>
        <taxon>eudicotyledons</taxon>
        <taxon>Gunneridae</taxon>
        <taxon>Pentapetalae</taxon>
        <taxon>rosids</taxon>
        <taxon>fabids</taxon>
        <taxon>Fabales</taxon>
        <taxon>Fabaceae</taxon>
        <taxon>Papilionoideae</taxon>
        <taxon>50 kb inversion clade</taxon>
        <taxon>NPAAA clade</taxon>
        <taxon>indigoferoid/millettioid clade</taxon>
        <taxon>Phaseoleae</taxon>
        <taxon>Vigna</taxon>
    </lineage>
</organism>
<gene>
    <name evidence="3" type="primary">LOC106771594</name>
</gene>
<feature type="transmembrane region" description="Helical" evidence="1">
    <location>
        <begin position="95"/>
        <end position="113"/>
    </location>
</feature>
<accession>A0A1S3V456</accession>
<evidence type="ECO:0000256" key="1">
    <source>
        <dbReference type="SAM" id="Phobius"/>
    </source>
</evidence>
<keyword evidence="2" id="KW-1185">Reference proteome</keyword>
<reference evidence="3" key="2">
    <citation type="submission" date="2025-08" db="UniProtKB">
        <authorList>
            <consortium name="RefSeq"/>
        </authorList>
    </citation>
    <scope>IDENTIFICATION</scope>
    <source>
        <tissue evidence="3">Leaf</tissue>
    </source>
</reference>
<evidence type="ECO:0000313" key="3">
    <source>
        <dbReference type="RefSeq" id="XP_014513075.1"/>
    </source>
</evidence>
<keyword evidence="1" id="KW-1133">Transmembrane helix</keyword>
<dbReference type="Proteomes" id="UP000087766">
    <property type="component" value="Chromosome 8"/>
</dbReference>
<proteinExistence type="predicted"/>
<dbReference type="AlphaFoldDB" id="A0A1S3V456"/>